<dbReference type="GO" id="GO:0045087">
    <property type="term" value="P:innate immune response"/>
    <property type="evidence" value="ECO:0007669"/>
    <property type="project" value="TreeGrafter"/>
</dbReference>
<protein>
    <recommendedName>
        <fullName evidence="9">TNF receptor-associated factor 6</fullName>
    </recommendedName>
</protein>
<evidence type="ECO:0000256" key="1">
    <source>
        <dbReference type="ARBA" id="ARBA00022723"/>
    </source>
</evidence>
<dbReference type="GO" id="GO:0031663">
    <property type="term" value="P:lipopolysaccharide-mediated signaling pathway"/>
    <property type="evidence" value="ECO:0007669"/>
    <property type="project" value="TreeGrafter"/>
</dbReference>
<sequence>YSEGRCHCPLDNKVLTENDMFPDSCVEREILQLRVKCPNYTLGCSRMVDLNYVEHHTQGCDFQPVICPNECAATVLQKELEQHLIAECILRLTKCQLCDHPYAFNQEQ</sequence>
<organism evidence="7 8">
    <name type="scientific">Meganyctiphanes norvegica</name>
    <name type="common">Northern krill</name>
    <name type="synonym">Thysanopoda norvegica</name>
    <dbReference type="NCBI Taxonomy" id="48144"/>
    <lineage>
        <taxon>Eukaryota</taxon>
        <taxon>Metazoa</taxon>
        <taxon>Ecdysozoa</taxon>
        <taxon>Arthropoda</taxon>
        <taxon>Crustacea</taxon>
        <taxon>Multicrustacea</taxon>
        <taxon>Malacostraca</taxon>
        <taxon>Eumalacostraca</taxon>
        <taxon>Eucarida</taxon>
        <taxon>Euphausiacea</taxon>
        <taxon>Euphausiidae</taxon>
        <taxon>Meganyctiphanes</taxon>
    </lineage>
</organism>
<dbReference type="Pfam" id="PF02176">
    <property type="entry name" value="zf-TRAF"/>
    <property type="match status" value="1"/>
</dbReference>
<dbReference type="Gene3D" id="3.30.40.10">
    <property type="entry name" value="Zinc/RING finger domain, C3HC4 (zinc finger)"/>
    <property type="match status" value="2"/>
</dbReference>
<evidence type="ECO:0000313" key="7">
    <source>
        <dbReference type="EMBL" id="CAL4199695.1"/>
    </source>
</evidence>
<keyword evidence="3 4" id="KW-0862">Zinc</keyword>
<dbReference type="PROSITE" id="PS51081">
    <property type="entry name" value="ZF_SIAH"/>
    <property type="match status" value="1"/>
</dbReference>
<reference evidence="7 8" key="1">
    <citation type="submission" date="2024-05" db="EMBL/GenBank/DDBJ databases">
        <authorList>
            <person name="Wallberg A."/>
        </authorList>
    </citation>
    <scope>NUCLEOTIDE SEQUENCE [LARGE SCALE GENOMIC DNA]</scope>
</reference>
<dbReference type="EMBL" id="CAXKWB010075821">
    <property type="protein sequence ID" value="CAL4199695.1"/>
    <property type="molecule type" value="Genomic_DNA"/>
</dbReference>
<name>A0AAV2SGZ2_MEGNR</name>
<feature type="non-terminal residue" evidence="7">
    <location>
        <position position="108"/>
    </location>
</feature>
<dbReference type="GO" id="GO:0043122">
    <property type="term" value="P:regulation of canonical NF-kappaB signal transduction"/>
    <property type="evidence" value="ECO:0007669"/>
    <property type="project" value="TreeGrafter"/>
</dbReference>
<comment type="caution">
    <text evidence="7">The sequence shown here is derived from an EMBL/GenBank/DDBJ whole genome shotgun (WGS) entry which is preliminary data.</text>
</comment>
<feature type="domain" description="SIAH-type" evidence="6">
    <location>
        <begin position="32"/>
        <end position="89"/>
    </location>
</feature>
<evidence type="ECO:0000256" key="2">
    <source>
        <dbReference type="ARBA" id="ARBA00022771"/>
    </source>
</evidence>
<dbReference type="PANTHER" id="PTHR10131">
    <property type="entry name" value="TNF RECEPTOR ASSOCIATED FACTOR"/>
    <property type="match status" value="1"/>
</dbReference>
<feature type="non-terminal residue" evidence="7">
    <location>
        <position position="1"/>
    </location>
</feature>
<evidence type="ECO:0000256" key="4">
    <source>
        <dbReference type="PROSITE-ProRule" id="PRU00207"/>
    </source>
</evidence>
<evidence type="ECO:0000259" key="6">
    <source>
        <dbReference type="PROSITE" id="PS51081"/>
    </source>
</evidence>
<dbReference type="InterPro" id="IPR013010">
    <property type="entry name" value="Znf_SIAH"/>
</dbReference>
<dbReference type="PROSITE" id="PS50145">
    <property type="entry name" value="ZF_TRAF"/>
    <property type="match status" value="1"/>
</dbReference>
<accession>A0AAV2SGZ2</accession>
<evidence type="ECO:0000313" key="8">
    <source>
        <dbReference type="Proteomes" id="UP001497623"/>
    </source>
</evidence>
<keyword evidence="2 4" id="KW-0863">Zinc-finger</keyword>
<evidence type="ECO:0000256" key="3">
    <source>
        <dbReference type="ARBA" id="ARBA00022833"/>
    </source>
</evidence>
<dbReference type="InterPro" id="IPR001293">
    <property type="entry name" value="Znf_TRAF"/>
</dbReference>
<dbReference type="GO" id="GO:0008270">
    <property type="term" value="F:zinc ion binding"/>
    <property type="evidence" value="ECO:0007669"/>
    <property type="project" value="UniProtKB-KW"/>
</dbReference>
<dbReference type="AlphaFoldDB" id="A0AAV2SGZ2"/>
<keyword evidence="1 4" id="KW-0479">Metal-binding</keyword>
<evidence type="ECO:0008006" key="9">
    <source>
        <dbReference type="Google" id="ProtNLM"/>
    </source>
</evidence>
<dbReference type="GO" id="GO:0061630">
    <property type="term" value="F:ubiquitin protein ligase activity"/>
    <property type="evidence" value="ECO:0007669"/>
    <property type="project" value="TreeGrafter"/>
</dbReference>
<dbReference type="PANTHER" id="PTHR10131:SF152">
    <property type="entry name" value="TNF RECEPTOR-ASSOCIATED FACTOR 6"/>
    <property type="match status" value="1"/>
</dbReference>
<feature type="zinc finger region" description="TRAF-type" evidence="4">
    <location>
        <begin position="56"/>
        <end position="98"/>
    </location>
</feature>
<feature type="domain" description="TRAF-type" evidence="5">
    <location>
        <begin position="56"/>
        <end position="98"/>
    </location>
</feature>
<keyword evidence="8" id="KW-1185">Reference proteome</keyword>
<evidence type="ECO:0000259" key="5">
    <source>
        <dbReference type="PROSITE" id="PS50145"/>
    </source>
</evidence>
<proteinExistence type="predicted"/>
<gene>
    <name evidence="7" type="ORF">MNOR_LOCUS37475</name>
</gene>
<dbReference type="Proteomes" id="UP001497623">
    <property type="component" value="Unassembled WGS sequence"/>
</dbReference>
<dbReference type="InterPro" id="IPR013083">
    <property type="entry name" value="Znf_RING/FYVE/PHD"/>
</dbReference>
<dbReference type="SUPFAM" id="SSF49599">
    <property type="entry name" value="TRAF domain-like"/>
    <property type="match status" value="1"/>
</dbReference>